<comment type="caution">
    <text evidence="10">The sequence shown here is derived from an EMBL/GenBank/DDBJ whole genome shotgun (WGS) entry which is preliminary data.</text>
</comment>
<evidence type="ECO:0000313" key="11">
    <source>
        <dbReference type="Proteomes" id="UP000235036"/>
    </source>
</evidence>
<keyword evidence="4 10" id="KW-0418">Kinase</keyword>
<dbReference type="SMART" id="SM00448">
    <property type="entry name" value="REC"/>
    <property type="match status" value="1"/>
</dbReference>
<dbReference type="Gene3D" id="1.10.287.130">
    <property type="match status" value="1"/>
</dbReference>
<dbReference type="PANTHER" id="PTHR43547">
    <property type="entry name" value="TWO-COMPONENT HISTIDINE KINASE"/>
    <property type="match status" value="1"/>
</dbReference>
<feature type="domain" description="Histidine kinase" evidence="8">
    <location>
        <begin position="197"/>
        <end position="456"/>
    </location>
</feature>
<dbReference type="AlphaFoldDB" id="A0A2N6K5C1"/>
<dbReference type="PROSITE" id="PS50110">
    <property type="entry name" value="RESPONSE_REGULATORY"/>
    <property type="match status" value="1"/>
</dbReference>
<dbReference type="InterPro" id="IPR036890">
    <property type="entry name" value="HATPase_C_sf"/>
</dbReference>
<dbReference type="GO" id="GO:0000155">
    <property type="term" value="F:phosphorelay sensor kinase activity"/>
    <property type="evidence" value="ECO:0007669"/>
    <property type="project" value="TreeGrafter"/>
</dbReference>
<evidence type="ECO:0000256" key="6">
    <source>
        <dbReference type="PROSITE-ProRule" id="PRU00169"/>
    </source>
</evidence>
<evidence type="ECO:0000256" key="7">
    <source>
        <dbReference type="SAM" id="Coils"/>
    </source>
</evidence>
<dbReference type="InterPro" id="IPR011006">
    <property type="entry name" value="CheY-like_superfamily"/>
</dbReference>
<sequence length="456" mass="51749">MVKDTNIQQQLFIEKESEKNSNTATILAIDDSPTNLEVLYATLSSAGYEVLVEMDGISGIEQTKNNPPDLILLDIMMPKLDGFETCRRLQADPSTKDIPIIFITALSDIEEKVKGLSLGAVDYITKPFQQNEVLARVQLHLKMRRLNIELDQQKQQLEKRVEERTYELFQALEQLKKTQLQLIQSEKISSLGQVVAGISHEVNNPIGLISTNLYYAKYYVEELISLVRLYQNNFPYPGSDIEDKIERMDLNHVLEDLPKLISSMKLGTDNIRGIMQSLRNFSRADGERKKLVDIHQGLETTLLILQHRLKAKPKRPAIQVVKEYGNLPKIECYSGQINQVFMNILVNSIDSLDNSFVISHWALKDKKQRANPQIRISTNIDKEAVKITIANNGKGMSDVLQSQIFQPFFSTQPKIHENKLGLAISYQIITENHCGKLQCVSSPEQGTEFIIQIPVS</sequence>
<gene>
    <name evidence="10" type="ORF">CEN44_08480</name>
</gene>
<reference evidence="10 11" key="1">
    <citation type="submission" date="2017-08" db="EMBL/GenBank/DDBJ databases">
        <title>Genomes of Fischerella (Mastigocladus) sp. strains.</title>
        <authorList>
            <person name="Miller S.R."/>
        </authorList>
    </citation>
    <scope>NUCLEOTIDE SEQUENCE [LARGE SCALE GENOMIC DNA]</scope>
    <source>
        <strain evidence="10 11">CCMEE 5323</strain>
    </source>
</reference>
<dbReference type="RefSeq" id="WP_016866244.1">
    <property type="nucleotide sequence ID" value="NZ_CAWNVR010000256.1"/>
</dbReference>
<dbReference type="SUPFAM" id="SSF55874">
    <property type="entry name" value="ATPase domain of HSP90 chaperone/DNA topoisomerase II/histidine kinase"/>
    <property type="match status" value="1"/>
</dbReference>
<evidence type="ECO:0000259" key="9">
    <source>
        <dbReference type="PROSITE" id="PS50110"/>
    </source>
</evidence>
<dbReference type="CDD" id="cd19920">
    <property type="entry name" value="REC_PA4781-like"/>
    <property type="match status" value="1"/>
</dbReference>
<keyword evidence="4 10" id="KW-0808">Transferase</keyword>
<dbReference type="Pfam" id="PF00072">
    <property type="entry name" value="Response_reg"/>
    <property type="match status" value="1"/>
</dbReference>
<evidence type="ECO:0000256" key="4">
    <source>
        <dbReference type="ARBA" id="ARBA00022777"/>
    </source>
</evidence>
<dbReference type="Proteomes" id="UP000235036">
    <property type="component" value="Unassembled WGS sequence"/>
</dbReference>
<keyword evidence="11" id="KW-1185">Reference proteome</keyword>
<dbReference type="EC" id="2.7.13.3" evidence="2"/>
<dbReference type="PRINTS" id="PR00344">
    <property type="entry name" value="BCTRLSENSOR"/>
</dbReference>
<evidence type="ECO:0000256" key="5">
    <source>
        <dbReference type="ARBA" id="ARBA00023012"/>
    </source>
</evidence>
<dbReference type="PROSITE" id="PS50109">
    <property type="entry name" value="HIS_KIN"/>
    <property type="match status" value="1"/>
</dbReference>
<dbReference type="InterPro" id="IPR001789">
    <property type="entry name" value="Sig_transdc_resp-reg_receiver"/>
</dbReference>
<evidence type="ECO:0000256" key="2">
    <source>
        <dbReference type="ARBA" id="ARBA00012438"/>
    </source>
</evidence>
<comment type="catalytic activity">
    <reaction evidence="1">
        <text>ATP + protein L-histidine = ADP + protein N-phospho-L-histidine.</text>
        <dbReference type="EC" id="2.7.13.3"/>
    </reaction>
</comment>
<feature type="domain" description="Response regulatory" evidence="9">
    <location>
        <begin position="25"/>
        <end position="141"/>
    </location>
</feature>
<accession>A0A2N6K5C1</accession>
<feature type="modified residue" description="4-aspartylphosphate" evidence="6">
    <location>
        <position position="74"/>
    </location>
</feature>
<evidence type="ECO:0000259" key="8">
    <source>
        <dbReference type="PROSITE" id="PS50109"/>
    </source>
</evidence>
<feature type="coiled-coil region" evidence="7">
    <location>
        <begin position="136"/>
        <end position="167"/>
    </location>
</feature>
<evidence type="ECO:0000256" key="3">
    <source>
        <dbReference type="ARBA" id="ARBA00022553"/>
    </source>
</evidence>
<keyword evidence="5" id="KW-0902">Two-component regulatory system</keyword>
<dbReference type="SUPFAM" id="SSF52172">
    <property type="entry name" value="CheY-like"/>
    <property type="match status" value="1"/>
</dbReference>
<organism evidence="10 11">
    <name type="scientific">Fischerella muscicola CCMEE 5323</name>
    <dbReference type="NCBI Taxonomy" id="2019572"/>
    <lineage>
        <taxon>Bacteria</taxon>
        <taxon>Bacillati</taxon>
        <taxon>Cyanobacteriota</taxon>
        <taxon>Cyanophyceae</taxon>
        <taxon>Nostocales</taxon>
        <taxon>Hapalosiphonaceae</taxon>
        <taxon>Fischerella</taxon>
    </lineage>
</organism>
<dbReference type="Gene3D" id="3.40.50.2300">
    <property type="match status" value="1"/>
</dbReference>
<dbReference type="InterPro" id="IPR005467">
    <property type="entry name" value="His_kinase_dom"/>
</dbReference>
<dbReference type="EMBL" id="NRQW01000171">
    <property type="protein sequence ID" value="PLZ91481.1"/>
    <property type="molecule type" value="Genomic_DNA"/>
</dbReference>
<dbReference type="InterPro" id="IPR003594">
    <property type="entry name" value="HATPase_dom"/>
</dbReference>
<evidence type="ECO:0000313" key="10">
    <source>
        <dbReference type="EMBL" id="PLZ91481.1"/>
    </source>
</evidence>
<proteinExistence type="predicted"/>
<dbReference type="Pfam" id="PF02518">
    <property type="entry name" value="HATPase_c"/>
    <property type="match status" value="1"/>
</dbReference>
<dbReference type="Gene3D" id="3.30.565.10">
    <property type="entry name" value="Histidine kinase-like ATPase, C-terminal domain"/>
    <property type="match status" value="1"/>
</dbReference>
<dbReference type="InterPro" id="IPR004358">
    <property type="entry name" value="Sig_transdc_His_kin-like_C"/>
</dbReference>
<keyword evidence="7" id="KW-0175">Coiled coil</keyword>
<protein>
    <recommendedName>
        <fullName evidence="2">histidine kinase</fullName>
        <ecNumber evidence="2">2.7.13.3</ecNumber>
    </recommendedName>
</protein>
<dbReference type="SMART" id="SM00387">
    <property type="entry name" value="HATPase_c"/>
    <property type="match status" value="1"/>
</dbReference>
<dbReference type="PANTHER" id="PTHR43547:SF2">
    <property type="entry name" value="HYBRID SIGNAL TRANSDUCTION HISTIDINE KINASE C"/>
    <property type="match status" value="1"/>
</dbReference>
<name>A0A2N6K5C1_FISMU</name>
<evidence type="ECO:0000256" key="1">
    <source>
        <dbReference type="ARBA" id="ARBA00000085"/>
    </source>
</evidence>
<keyword evidence="3 6" id="KW-0597">Phosphoprotein</keyword>